<gene>
    <name evidence="1" type="ORF">GCM10011352_13740</name>
</gene>
<dbReference type="EMBL" id="BMIJ01000002">
    <property type="protein sequence ID" value="GGB88978.1"/>
    <property type="molecule type" value="Genomic_DNA"/>
</dbReference>
<proteinExistence type="predicted"/>
<evidence type="ECO:0000313" key="2">
    <source>
        <dbReference type="Proteomes" id="UP000629025"/>
    </source>
</evidence>
<dbReference type="Proteomes" id="UP000629025">
    <property type="component" value="Unassembled WGS sequence"/>
</dbReference>
<sequence>MPSRFLCDQCRSLSARAQPLPAHSGLRPMLELEGGWLYRCRHCGAFATAPADSRSGWSLNVHGQAVPPGSMD</sequence>
<evidence type="ECO:0000313" key="1">
    <source>
        <dbReference type="EMBL" id="GGB88978.1"/>
    </source>
</evidence>
<comment type="caution">
    <text evidence="1">The sequence shown here is derived from an EMBL/GenBank/DDBJ whole genome shotgun (WGS) entry which is preliminary data.</text>
</comment>
<dbReference type="RefSeq" id="WP_188746601.1">
    <property type="nucleotide sequence ID" value="NZ_BMIJ01000002.1"/>
</dbReference>
<accession>A0ABQ1K7C5</accession>
<organism evidence="1 2">
    <name type="scientific">Marinobacterium zhoushanense</name>
    <dbReference type="NCBI Taxonomy" id="1679163"/>
    <lineage>
        <taxon>Bacteria</taxon>
        <taxon>Pseudomonadati</taxon>
        <taxon>Pseudomonadota</taxon>
        <taxon>Gammaproteobacteria</taxon>
        <taxon>Oceanospirillales</taxon>
        <taxon>Oceanospirillaceae</taxon>
        <taxon>Marinobacterium</taxon>
    </lineage>
</organism>
<keyword evidence="2" id="KW-1185">Reference proteome</keyword>
<name>A0ABQ1K7C5_9GAMM</name>
<reference evidence="2" key="1">
    <citation type="journal article" date="2019" name="Int. J. Syst. Evol. Microbiol.">
        <title>The Global Catalogue of Microorganisms (GCM) 10K type strain sequencing project: providing services to taxonomists for standard genome sequencing and annotation.</title>
        <authorList>
            <consortium name="The Broad Institute Genomics Platform"/>
            <consortium name="The Broad Institute Genome Sequencing Center for Infectious Disease"/>
            <person name="Wu L."/>
            <person name="Ma J."/>
        </authorList>
    </citation>
    <scope>NUCLEOTIDE SEQUENCE [LARGE SCALE GENOMIC DNA]</scope>
    <source>
        <strain evidence="2">CGMCC 1.15341</strain>
    </source>
</reference>
<protein>
    <submittedName>
        <fullName evidence="1">Uncharacterized protein</fullName>
    </submittedName>
</protein>